<name>A0A6I4SNI4_9SPHN</name>
<organism evidence="2 3">
    <name type="scientific">Pontixanthobacter gangjinensis</name>
    <dbReference type="NCBI Taxonomy" id="1028742"/>
    <lineage>
        <taxon>Bacteria</taxon>
        <taxon>Pseudomonadati</taxon>
        <taxon>Pseudomonadota</taxon>
        <taxon>Alphaproteobacteria</taxon>
        <taxon>Sphingomonadales</taxon>
        <taxon>Erythrobacteraceae</taxon>
        <taxon>Pontixanthobacter</taxon>
    </lineage>
</organism>
<dbReference type="OrthoDB" id="7390084at2"/>
<evidence type="ECO:0000313" key="2">
    <source>
        <dbReference type="EMBL" id="MXO57355.1"/>
    </source>
</evidence>
<proteinExistence type="predicted"/>
<dbReference type="EMBL" id="WTYS01000001">
    <property type="protein sequence ID" value="MXO57355.1"/>
    <property type="molecule type" value="Genomic_DNA"/>
</dbReference>
<evidence type="ECO:0000256" key="1">
    <source>
        <dbReference type="SAM" id="Coils"/>
    </source>
</evidence>
<dbReference type="AlphaFoldDB" id="A0A6I4SNI4"/>
<protein>
    <recommendedName>
        <fullName evidence="4">Lipoprotein</fullName>
    </recommendedName>
</protein>
<evidence type="ECO:0000313" key="3">
    <source>
        <dbReference type="Proteomes" id="UP000468943"/>
    </source>
</evidence>
<feature type="coiled-coil region" evidence="1">
    <location>
        <begin position="83"/>
        <end position="115"/>
    </location>
</feature>
<reference evidence="2 3" key="1">
    <citation type="submission" date="2019-12" db="EMBL/GenBank/DDBJ databases">
        <title>Genomic-based taxomic classification of the family Erythrobacteraceae.</title>
        <authorList>
            <person name="Xu L."/>
        </authorList>
    </citation>
    <scope>NUCLEOTIDE SEQUENCE [LARGE SCALE GENOMIC DNA]</scope>
    <source>
        <strain evidence="2 3">JCM 17802</strain>
    </source>
</reference>
<comment type="caution">
    <text evidence="2">The sequence shown here is derived from an EMBL/GenBank/DDBJ whole genome shotgun (WGS) entry which is preliminary data.</text>
</comment>
<dbReference type="PROSITE" id="PS51257">
    <property type="entry name" value="PROKAR_LIPOPROTEIN"/>
    <property type="match status" value="1"/>
</dbReference>
<evidence type="ECO:0008006" key="4">
    <source>
        <dbReference type="Google" id="ProtNLM"/>
    </source>
</evidence>
<dbReference type="Proteomes" id="UP000468943">
    <property type="component" value="Unassembled WGS sequence"/>
</dbReference>
<dbReference type="RefSeq" id="WP_160598452.1">
    <property type="nucleotide sequence ID" value="NZ_WTYS01000001.1"/>
</dbReference>
<keyword evidence="3" id="KW-1185">Reference proteome</keyword>
<gene>
    <name evidence="2" type="ORF">GRI36_10730</name>
</gene>
<keyword evidence="1" id="KW-0175">Coiled coil</keyword>
<sequence length="295" mass="31612">MFEANIRKRLSATMLVAALSVLLTGCFVTPGKFDSTLVLNKDESFSFTYTGEIFFLGLSQMALMGNGGEAEFSAGGCYDEETYEERECTAEELAKQRAEWEADAEDRKAEQLKKTKEMAAMLGGIDPTDPEAGRQLATKLERQLGWNKVEYLGDGVFNVDFAISGMLSHDISFPVIENLPVPTPFVQVVLRKGSQVRVNAPAFAASDTGNPMATGMLGMMAGLGGALTEKDDESAEEAINGIPVLEGTFSIVTDGQILANNTDEGPSESAEGQTLIWQVSPMTKAAPTALIKLGS</sequence>
<accession>A0A6I4SNI4</accession>